<accession>A0A369UJA9</accession>
<dbReference type="EMBL" id="QQAH01000016">
    <property type="protein sequence ID" value="RDD80597.1"/>
    <property type="molecule type" value="Genomic_DNA"/>
</dbReference>
<dbReference type="Pfam" id="PF00975">
    <property type="entry name" value="Thioesterase"/>
    <property type="match status" value="1"/>
</dbReference>
<dbReference type="InterPro" id="IPR029058">
    <property type="entry name" value="AB_hydrolase_fold"/>
</dbReference>
<dbReference type="PANTHER" id="PTHR11487:SF0">
    <property type="entry name" value="S-ACYL FATTY ACID SYNTHASE THIOESTERASE, MEDIUM CHAIN"/>
    <property type="match status" value="1"/>
</dbReference>
<gene>
    <name evidence="3" type="ORF">DVJ77_17135</name>
</gene>
<organism evidence="3 4">
    <name type="scientific">Dyella tabacisoli</name>
    <dbReference type="NCBI Taxonomy" id="2282381"/>
    <lineage>
        <taxon>Bacteria</taxon>
        <taxon>Pseudomonadati</taxon>
        <taxon>Pseudomonadota</taxon>
        <taxon>Gammaproteobacteria</taxon>
        <taxon>Lysobacterales</taxon>
        <taxon>Rhodanobacteraceae</taxon>
        <taxon>Dyella</taxon>
    </lineage>
</organism>
<evidence type="ECO:0000313" key="4">
    <source>
        <dbReference type="Proteomes" id="UP000253782"/>
    </source>
</evidence>
<dbReference type="Gene3D" id="3.40.50.1820">
    <property type="entry name" value="alpha/beta hydrolase"/>
    <property type="match status" value="1"/>
</dbReference>
<proteinExistence type="inferred from homology"/>
<dbReference type="InterPro" id="IPR001031">
    <property type="entry name" value="Thioesterase"/>
</dbReference>
<feature type="domain" description="Thioesterase" evidence="2">
    <location>
        <begin position="37"/>
        <end position="257"/>
    </location>
</feature>
<dbReference type="AlphaFoldDB" id="A0A369UJA9"/>
<dbReference type="SUPFAM" id="SSF53474">
    <property type="entry name" value="alpha/beta-Hydrolases"/>
    <property type="match status" value="1"/>
</dbReference>
<evidence type="ECO:0000256" key="1">
    <source>
        <dbReference type="ARBA" id="ARBA00007169"/>
    </source>
</evidence>
<dbReference type="PANTHER" id="PTHR11487">
    <property type="entry name" value="THIOESTERASE"/>
    <property type="match status" value="1"/>
</dbReference>
<dbReference type="InterPro" id="IPR012223">
    <property type="entry name" value="TEII"/>
</dbReference>
<dbReference type="GO" id="GO:0008610">
    <property type="term" value="P:lipid biosynthetic process"/>
    <property type="evidence" value="ECO:0007669"/>
    <property type="project" value="TreeGrafter"/>
</dbReference>
<comment type="similarity">
    <text evidence="1">Belongs to the thioesterase family.</text>
</comment>
<dbReference type="OrthoDB" id="8480037at2"/>
<dbReference type="Proteomes" id="UP000253782">
    <property type="component" value="Unassembled WGS sequence"/>
</dbReference>
<name>A0A369UJA9_9GAMM</name>
<evidence type="ECO:0000259" key="2">
    <source>
        <dbReference type="Pfam" id="PF00975"/>
    </source>
</evidence>
<dbReference type="RefSeq" id="WP_114846723.1">
    <property type="nucleotide sequence ID" value="NZ_JBHSPE010000025.1"/>
</dbReference>
<keyword evidence="4" id="KW-1185">Reference proteome</keyword>
<evidence type="ECO:0000313" key="3">
    <source>
        <dbReference type="EMBL" id="RDD80597.1"/>
    </source>
</evidence>
<sequence length="274" mass="30973">MRVHSIEKMTAEVNMRTDAKQPGRWFRCFGASPNARRRLICFHHAGGGASLFREWHRHCSPDTEVWAVAIPGRETRITEKPVDQLSALAGLLVQALPQELPFAFFGHSLGAVVSFELARQLHERRLAVPQHLFVSACTAPQLCRRDRSRAHLSDAELLRLLQGFGGTPKEILGHPGYLEMVLSVLRADFNLIDEYIVPEGCDVRFPMTAYAGSSDANIRLDKILAWDRWATRDFVCHQFDGDHFYLNEHREALIKDVLSRWGKSVVSNAADVYA</sequence>
<comment type="caution">
    <text evidence="3">The sequence shown here is derived from an EMBL/GenBank/DDBJ whole genome shotgun (WGS) entry which is preliminary data.</text>
</comment>
<protein>
    <submittedName>
        <fullName evidence="3">Thioesterase</fullName>
    </submittedName>
</protein>
<reference evidence="3 4" key="1">
    <citation type="submission" date="2018-07" db="EMBL/GenBank/DDBJ databases">
        <title>Dyella tabacisoli L4-6T, whole genome shotgun sequence.</title>
        <authorList>
            <person name="Zhou X.-K."/>
            <person name="Li W.-J."/>
            <person name="Duan Y.-Q."/>
        </authorList>
    </citation>
    <scope>NUCLEOTIDE SEQUENCE [LARGE SCALE GENOMIC DNA]</scope>
    <source>
        <strain evidence="3 4">L4-6</strain>
    </source>
</reference>